<evidence type="ECO:0000313" key="2">
    <source>
        <dbReference type="Proteomes" id="UP001497516"/>
    </source>
</evidence>
<organism evidence="1 2">
    <name type="scientific">Linum trigynum</name>
    <dbReference type="NCBI Taxonomy" id="586398"/>
    <lineage>
        <taxon>Eukaryota</taxon>
        <taxon>Viridiplantae</taxon>
        <taxon>Streptophyta</taxon>
        <taxon>Embryophyta</taxon>
        <taxon>Tracheophyta</taxon>
        <taxon>Spermatophyta</taxon>
        <taxon>Magnoliopsida</taxon>
        <taxon>eudicotyledons</taxon>
        <taxon>Gunneridae</taxon>
        <taxon>Pentapetalae</taxon>
        <taxon>rosids</taxon>
        <taxon>fabids</taxon>
        <taxon>Malpighiales</taxon>
        <taxon>Linaceae</taxon>
        <taxon>Linum</taxon>
    </lineage>
</organism>
<evidence type="ECO:0000313" key="1">
    <source>
        <dbReference type="EMBL" id="CAL1392229.1"/>
    </source>
</evidence>
<sequence>MIDQSVATIYNPEISICLLSHLIESPSSVTFRQGVHPSEFCHRVASTTQKPRPLKSTNHIVKFCLIEGLRAAAAGDRA</sequence>
<gene>
    <name evidence="1" type="ORF">LTRI10_LOCUS32891</name>
</gene>
<name>A0AAV2F2H5_9ROSI</name>
<dbReference type="Proteomes" id="UP001497516">
    <property type="component" value="Chromosome 6"/>
</dbReference>
<dbReference type="EMBL" id="OZ034819">
    <property type="protein sequence ID" value="CAL1392229.1"/>
    <property type="molecule type" value="Genomic_DNA"/>
</dbReference>
<reference evidence="1 2" key="1">
    <citation type="submission" date="2024-04" db="EMBL/GenBank/DDBJ databases">
        <authorList>
            <person name="Fracassetti M."/>
        </authorList>
    </citation>
    <scope>NUCLEOTIDE SEQUENCE [LARGE SCALE GENOMIC DNA]</scope>
</reference>
<protein>
    <submittedName>
        <fullName evidence="1">Uncharacterized protein</fullName>
    </submittedName>
</protein>
<dbReference type="AlphaFoldDB" id="A0AAV2F2H5"/>
<keyword evidence="2" id="KW-1185">Reference proteome</keyword>
<proteinExistence type="predicted"/>
<accession>A0AAV2F2H5</accession>